<organism evidence="1 2">
    <name type="scientific">Paraglaciecola chathamensis</name>
    <dbReference type="NCBI Taxonomy" id="368405"/>
    <lineage>
        <taxon>Bacteria</taxon>
        <taxon>Pseudomonadati</taxon>
        <taxon>Pseudomonadota</taxon>
        <taxon>Gammaproteobacteria</taxon>
        <taxon>Alteromonadales</taxon>
        <taxon>Alteromonadaceae</taxon>
        <taxon>Paraglaciecola</taxon>
    </lineage>
</organism>
<evidence type="ECO:0000313" key="2">
    <source>
        <dbReference type="Proteomes" id="UP000622604"/>
    </source>
</evidence>
<comment type="caution">
    <text evidence="1">The sequence shown here is derived from an EMBL/GenBank/DDBJ whole genome shotgun (WGS) entry which is preliminary data.</text>
</comment>
<evidence type="ECO:0000313" key="1">
    <source>
        <dbReference type="EMBL" id="GGZ59822.1"/>
    </source>
</evidence>
<gene>
    <name evidence="1" type="ORF">GCM10011274_17380</name>
</gene>
<accession>A0A8H9IAK8</accession>
<dbReference type="Proteomes" id="UP000622604">
    <property type="component" value="Unassembled WGS sequence"/>
</dbReference>
<protein>
    <submittedName>
        <fullName evidence="1">Uncharacterized protein</fullName>
    </submittedName>
</protein>
<dbReference type="EMBL" id="BMZC01000004">
    <property type="protein sequence ID" value="GGZ59822.1"/>
    <property type="molecule type" value="Genomic_DNA"/>
</dbReference>
<sequence>MSAVTIIVTAHEVTVTLPVALNHAKIPSENSSPVPSSKAKEKSLNVTILMMVRIKK</sequence>
<reference evidence="1" key="2">
    <citation type="submission" date="2020-09" db="EMBL/GenBank/DDBJ databases">
        <authorList>
            <person name="Sun Q."/>
            <person name="Kim S."/>
        </authorList>
    </citation>
    <scope>NUCLEOTIDE SEQUENCE</scope>
    <source>
        <strain evidence="1">KCTC 32337</strain>
    </source>
</reference>
<dbReference type="AlphaFoldDB" id="A0A8H9IAK8"/>
<name>A0A8H9IAK8_9ALTE</name>
<reference evidence="1" key="1">
    <citation type="journal article" date="2014" name="Int. J. Syst. Evol. Microbiol.">
        <title>Complete genome sequence of Corynebacterium casei LMG S-19264T (=DSM 44701T), isolated from a smear-ripened cheese.</title>
        <authorList>
            <consortium name="US DOE Joint Genome Institute (JGI-PGF)"/>
            <person name="Walter F."/>
            <person name="Albersmeier A."/>
            <person name="Kalinowski J."/>
            <person name="Ruckert C."/>
        </authorList>
    </citation>
    <scope>NUCLEOTIDE SEQUENCE</scope>
    <source>
        <strain evidence="1">KCTC 32337</strain>
    </source>
</reference>
<proteinExistence type="predicted"/>